<dbReference type="Proteomes" id="UP001054945">
    <property type="component" value="Unassembled WGS sequence"/>
</dbReference>
<name>A0AAV4USC4_CAEEX</name>
<dbReference type="AlphaFoldDB" id="A0AAV4USC4"/>
<sequence length="154" mass="16883">MTTPGIDMQTIQGGLLQFEQETMSGSTAKSIYRLDSSSDHGGGMDGTSSRYQLIMHSKLRCYNFTQLIPKSPTCGSVSWGFENVINAGTINIGGAYAGWELHASTPTMEPPSYRFSSIFGQHRRHRLIEDPVRGVKIRGGPSYEKLSGGHGKRK</sequence>
<gene>
    <name evidence="1" type="ORF">CEXT_68071</name>
</gene>
<evidence type="ECO:0000313" key="2">
    <source>
        <dbReference type="Proteomes" id="UP001054945"/>
    </source>
</evidence>
<dbReference type="EMBL" id="BPLR01013324">
    <property type="protein sequence ID" value="GIY60394.1"/>
    <property type="molecule type" value="Genomic_DNA"/>
</dbReference>
<accession>A0AAV4USC4</accession>
<protein>
    <submittedName>
        <fullName evidence="1">Uncharacterized protein</fullName>
    </submittedName>
</protein>
<organism evidence="1 2">
    <name type="scientific">Caerostris extrusa</name>
    <name type="common">Bark spider</name>
    <name type="synonym">Caerostris bankana</name>
    <dbReference type="NCBI Taxonomy" id="172846"/>
    <lineage>
        <taxon>Eukaryota</taxon>
        <taxon>Metazoa</taxon>
        <taxon>Ecdysozoa</taxon>
        <taxon>Arthropoda</taxon>
        <taxon>Chelicerata</taxon>
        <taxon>Arachnida</taxon>
        <taxon>Araneae</taxon>
        <taxon>Araneomorphae</taxon>
        <taxon>Entelegynae</taxon>
        <taxon>Araneoidea</taxon>
        <taxon>Araneidae</taxon>
        <taxon>Caerostris</taxon>
    </lineage>
</organism>
<comment type="caution">
    <text evidence="1">The sequence shown here is derived from an EMBL/GenBank/DDBJ whole genome shotgun (WGS) entry which is preliminary data.</text>
</comment>
<keyword evidence="2" id="KW-1185">Reference proteome</keyword>
<evidence type="ECO:0000313" key="1">
    <source>
        <dbReference type="EMBL" id="GIY60394.1"/>
    </source>
</evidence>
<reference evidence="1 2" key="1">
    <citation type="submission" date="2021-06" db="EMBL/GenBank/DDBJ databases">
        <title>Caerostris extrusa draft genome.</title>
        <authorList>
            <person name="Kono N."/>
            <person name="Arakawa K."/>
        </authorList>
    </citation>
    <scope>NUCLEOTIDE SEQUENCE [LARGE SCALE GENOMIC DNA]</scope>
</reference>
<proteinExistence type="predicted"/>